<evidence type="ECO:0000313" key="1">
    <source>
        <dbReference type="EMBL" id="ATU83510.1"/>
    </source>
</evidence>
<reference evidence="1" key="1">
    <citation type="journal article" date="2018" name="Aquaculture">
        <title>Complete genome sequence of a white spot syndrome virus associated with a disease incursion in Australia.</title>
        <authorList>
            <person name="Oakey J."/>
            <person name="Smith C.S."/>
        </authorList>
    </citation>
    <scope>NUCLEOTIDE SEQUENCE [LARGE SCALE GENOMIC DNA]</scope>
    <source>
        <strain evidence="1">WSSV-AU</strain>
    </source>
</reference>
<organism evidence="1">
    <name type="scientific">White spot syndrome virus</name>
    <dbReference type="NCBI Taxonomy" id="342409"/>
    <lineage>
        <taxon>Viruses</taxon>
        <taxon>Viruses incertae sedis</taxon>
        <taxon>Naldaviricetes</taxon>
        <taxon>Nimaviridae</taxon>
        <taxon>Whispovirus</taxon>
    </lineage>
</organism>
<accession>A0A2D3I536</accession>
<dbReference type="Proteomes" id="UP000267516">
    <property type="component" value="Segment"/>
</dbReference>
<proteinExistence type="predicted"/>
<protein>
    <submittedName>
        <fullName evidence="1">ORF264</fullName>
    </submittedName>
</protein>
<sequence length="153" mass="16204">MFLSSVTMEIFSLFPVLKILPFVDSVIPSAREFTSTCLNTACCLLPLLRENAFGSLVIGGQPAGTNSGKVSNRDGPLSLLPPPSSPSYFSSTKSTFISALKGRGTLSGNIPSRICILTMVSFPPFSNNSSVRILIIRIGSNDDDDEPSLSGAD</sequence>
<dbReference type="EMBL" id="MF768985">
    <property type="protein sequence ID" value="ATU83510.1"/>
    <property type="molecule type" value="Genomic_DNA"/>
</dbReference>
<name>A0A2D3I536_9VIRU</name>